<sequence length="389" mass="42911">MKYSSLVERIAGESAEVWDIHNEARKRFENGEDVIMLSIGEESDETTPASIQKEAIASIQRGRHHYTQVVGEDHLRKAIAKRHQKLTGQQISLENVCIFAGAQNALFSVCLCLLEEGDEVIVPELYYATYPATVTAGGATLVTIPTNAEMGFQPDPQSISKAVTPKTRAVLLNSPNNPTGAVYSPGTLTAILELCSAHEIWVISDEVYSEIAPEGFTPITSLPGRHEQTVTISSLSKSHRMTGWRCGWMVGPEKLTQHLTNLNMCMTYGLPPFIQDAAVTALEKDRDTAKQVKTRLDSNRMILRNELEHMEGTKLFTQGGGMFAILDTRPLGLSSREFCWKLLDQQGVSVLPCDGFGLSGRGLVRISLCESESTTKEAVRRIHSFVKFL</sequence>
<evidence type="ECO:0000256" key="5">
    <source>
        <dbReference type="ARBA" id="ARBA00022898"/>
    </source>
</evidence>
<evidence type="ECO:0000256" key="4">
    <source>
        <dbReference type="ARBA" id="ARBA00022679"/>
    </source>
</evidence>
<protein>
    <recommendedName>
        <fullName evidence="6">Aminotransferase class I/classII large domain-containing protein</fullName>
    </recommendedName>
</protein>
<keyword evidence="3" id="KW-0032">Aminotransferase</keyword>
<dbReference type="FunFam" id="3.40.640.10:FF:000033">
    <property type="entry name" value="Aspartate aminotransferase"/>
    <property type="match status" value="1"/>
</dbReference>
<dbReference type="InterPro" id="IPR015421">
    <property type="entry name" value="PyrdxlP-dep_Trfase_major"/>
</dbReference>
<feature type="domain" description="Aminotransferase class I/classII large" evidence="6">
    <location>
        <begin position="33"/>
        <end position="382"/>
    </location>
</feature>
<comment type="cofactor">
    <cofactor evidence="1">
        <name>pyridoxal 5'-phosphate</name>
        <dbReference type="ChEBI" id="CHEBI:597326"/>
    </cofactor>
</comment>
<dbReference type="Gene3D" id="3.40.640.10">
    <property type="entry name" value="Type I PLP-dependent aspartate aminotransferase-like (Major domain)"/>
    <property type="match status" value="1"/>
</dbReference>
<evidence type="ECO:0000256" key="2">
    <source>
        <dbReference type="ARBA" id="ARBA00007441"/>
    </source>
</evidence>
<dbReference type="Pfam" id="PF00155">
    <property type="entry name" value="Aminotran_1_2"/>
    <property type="match status" value="1"/>
</dbReference>
<evidence type="ECO:0000259" key="6">
    <source>
        <dbReference type="Pfam" id="PF00155"/>
    </source>
</evidence>
<gene>
    <name evidence="7" type="ORF">METZ01_LOCUS177633</name>
</gene>
<evidence type="ECO:0000313" key="7">
    <source>
        <dbReference type="EMBL" id="SVB24779.1"/>
    </source>
</evidence>
<comment type="similarity">
    <text evidence="2">Belongs to the class-I pyridoxal-phosphate-dependent aminotransferase family.</text>
</comment>
<dbReference type="InterPro" id="IPR015424">
    <property type="entry name" value="PyrdxlP-dep_Trfase"/>
</dbReference>
<evidence type="ECO:0000256" key="3">
    <source>
        <dbReference type="ARBA" id="ARBA00022576"/>
    </source>
</evidence>
<dbReference type="CDD" id="cd00609">
    <property type="entry name" value="AAT_like"/>
    <property type="match status" value="1"/>
</dbReference>
<dbReference type="SUPFAM" id="SSF53383">
    <property type="entry name" value="PLP-dependent transferases"/>
    <property type="match status" value="1"/>
</dbReference>
<keyword evidence="5" id="KW-0663">Pyridoxal phosphate</keyword>
<dbReference type="InterPro" id="IPR015422">
    <property type="entry name" value="PyrdxlP-dep_Trfase_small"/>
</dbReference>
<dbReference type="InterPro" id="IPR004839">
    <property type="entry name" value="Aminotransferase_I/II_large"/>
</dbReference>
<name>A0A382CG15_9ZZZZ</name>
<dbReference type="EMBL" id="UINC01034240">
    <property type="protein sequence ID" value="SVB24779.1"/>
    <property type="molecule type" value="Genomic_DNA"/>
</dbReference>
<dbReference type="PANTHER" id="PTHR46383">
    <property type="entry name" value="ASPARTATE AMINOTRANSFERASE"/>
    <property type="match status" value="1"/>
</dbReference>
<accession>A0A382CG15</accession>
<dbReference type="InterPro" id="IPR050596">
    <property type="entry name" value="AspAT/PAT-like"/>
</dbReference>
<reference evidence="7" key="1">
    <citation type="submission" date="2018-05" db="EMBL/GenBank/DDBJ databases">
        <authorList>
            <person name="Lanie J.A."/>
            <person name="Ng W.-L."/>
            <person name="Kazmierczak K.M."/>
            <person name="Andrzejewski T.M."/>
            <person name="Davidsen T.M."/>
            <person name="Wayne K.J."/>
            <person name="Tettelin H."/>
            <person name="Glass J.I."/>
            <person name="Rusch D."/>
            <person name="Podicherti R."/>
            <person name="Tsui H.-C.T."/>
            <person name="Winkler M.E."/>
        </authorList>
    </citation>
    <scope>NUCLEOTIDE SEQUENCE</scope>
</reference>
<dbReference type="GO" id="GO:0006520">
    <property type="term" value="P:amino acid metabolic process"/>
    <property type="evidence" value="ECO:0007669"/>
    <property type="project" value="InterPro"/>
</dbReference>
<dbReference type="PANTHER" id="PTHR46383:SF1">
    <property type="entry name" value="ASPARTATE AMINOTRANSFERASE"/>
    <property type="match status" value="1"/>
</dbReference>
<evidence type="ECO:0000256" key="1">
    <source>
        <dbReference type="ARBA" id="ARBA00001933"/>
    </source>
</evidence>
<dbReference type="GO" id="GO:0030170">
    <property type="term" value="F:pyridoxal phosphate binding"/>
    <property type="evidence" value="ECO:0007669"/>
    <property type="project" value="InterPro"/>
</dbReference>
<dbReference type="GO" id="GO:0008483">
    <property type="term" value="F:transaminase activity"/>
    <property type="evidence" value="ECO:0007669"/>
    <property type="project" value="UniProtKB-KW"/>
</dbReference>
<organism evidence="7">
    <name type="scientific">marine metagenome</name>
    <dbReference type="NCBI Taxonomy" id="408172"/>
    <lineage>
        <taxon>unclassified sequences</taxon>
        <taxon>metagenomes</taxon>
        <taxon>ecological metagenomes</taxon>
    </lineage>
</organism>
<dbReference type="Gene3D" id="3.90.1150.10">
    <property type="entry name" value="Aspartate Aminotransferase, domain 1"/>
    <property type="match status" value="1"/>
</dbReference>
<dbReference type="AlphaFoldDB" id="A0A382CG15"/>
<proteinExistence type="inferred from homology"/>
<keyword evidence="4" id="KW-0808">Transferase</keyword>